<dbReference type="Pfam" id="PF24883">
    <property type="entry name" value="NPHP3_N"/>
    <property type="match status" value="1"/>
</dbReference>
<evidence type="ECO:0000313" key="4">
    <source>
        <dbReference type="EMBL" id="KAF2181881.1"/>
    </source>
</evidence>
<reference evidence="4" key="1">
    <citation type="journal article" date="2020" name="Stud. Mycol.">
        <title>101 Dothideomycetes genomes: a test case for predicting lifestyles and emergence of pathogens.</title>
        <authorList>
            <person name="Haridas S."/>
            <person name="Albert R."/>
            <person name="Binder M."/>
            <person name="Bloem J."/>
            <person name="Labutti K."/>
            <person name="Salamov A."/>
            <person name="Andreopoulos B."/>
            <person name="Baker S."/>
            <person name="Barry K."/>
            <person name="Bills G."/>
            <person name="Bluhm B."/>
            <person name="Cannon C."/>
            <person name="Castanera R."/>
            <person name="Culley D."/>
            <person name="Daum C."/>
            <person name="Ezra D."/>
            <person name="Gonzalez J."/>
            <person name="Henrissat B."/>
            <person name="Kuo A."/>
            <person name="Liang C."/>
            <person name="Lipzen A."/>
            <person name="Lutzoni F."/>
            <person name="Magnuson J."/>
            <person name="Mondo S."/>
            <person name="Nolan M."/>
            <person name="Ohm R."/>
            <person name="Pangilinan J."/>
            <person name="Park H.-J."/>
            <person name="Ramirez L."/>
            <person name="Alfaro M."/>
            <person name="Sun H."/>
            <person name="Tritt A."/>
            <person name="Yoshinaga Y."/>
            <person name="Zwiers L.-H."/>
            <person name="Turgeon B."/>
            <person name="Goodwin S."/>
            <person name="Spatafora J."/>
            <person name="Crous P."/>
            <person name="Grigoriev I."/>
        </authorList>
    </citation>
    <scope>NUCLEOTIDE SEQUENCE</scope>
    <source>
        <strain evidence="4">CBS 207.26</strain>
    </source>
</reference>
<name>A0A6A6DQS9_9PEZI</name>
<keyword evidence="5" id="KW-1185">Reference proteome</keyword>
<evidence type="ECO:0000256" key="1">
    <source>
        <dbReference type="ARBA" id="ARBA00022737"/>
    </source>
</evidence>
<dbReference type="Gene3D" id="3.40.50.300">
    <property type="entry name" value="P-loop containing nucleotide triphosphate hydrolases"/>
    <property type="match status" value="1"/>
</dbReference>
<feature type="domain" description="Nephrocystin 3-like N-terminal" evidence="3">
    <location>
        <begin position="301"/>
        <end position="476"/>
    </location>
</feature>
<accession>A0A6A6DQS9</accession>
<protein>
    <submittedName>
        <fullName evidence="4">Uncharacterized protein</fullName>
    </submittedName>
</protein>
<gene>
    <name evidence="4" type="ORF">K469DRAFT_752715</name>
</gene>
<feature type="domain" description="DUF7708" evidence="2">
    <location>
        <begin position="79"/>
        <end position="216"/>
    </location>
</feature>
<dbReference type="PANTHER" id="PTHR10039:SF14">
    <property type="entry name" value="NACHT DOMAIN-CONTAINING PROTEIN"/>
    <property type="match status" value="1"/>
</dbReference>
<dbReference type="Pfam" id="PF24809">
    <property type="entry name" value="DUF7708"/>
    <property type="match status" value="1"/>
</dbReference>
<dbReference type="Proteomes" id="UP000800200">
    <property type="component" value="Unassembled WGS sequence"/>
</dbReference>
<dbReference type="OrthoDB" id="5389400at2759"/>
<dbReference type="InterPro" id="IPR056884">
    <property type="entry name" value="NPHP3-like_N"/>
</dbReference>
<dbReference type="InterPro" id="IPR027417">
    <property type="entry name" value="P-loop_NTPase"/>
</dbReference>
<evidence type="ECO:0000313" key="5">
    <source>
        <dbReference type="Proteomes" id="UP000800200"/>
    </source>
</evidence>
<evidence type="ECO:0000259" key="2">
    <source>
        <dbReference type="Pfam" id="PF24809"/>
    </source>
</evidence>
<dbReference type="AlphaFoldDB" id="A0A6A6DQS9"/>
<keyword evidence="1" id="KW-0677">Repeat</keyword>
<dbReference type="EMBL" id="ML994651">
    <property type="protein sequence ID" value="KAF2181881.1"/>
    <property type="molecule type" value="Genomic_DNA"/>
</dbReference>
<sequence length="1203" mass="136911">MAQRVPQTPPLLGSAQATASTAEVDKLFNNAKSNFLATLTPQERDQFSACRSTDQLLSDITALEHMRKSRRALPFLRRIKGFSDHLSPYFKVIEIVCQAHPEWACSAWGAFRLVLQLASNFTTFFEKLSKLIERLTASLPQYAEFYQTLYSGRKRFSPRLSNSLVRFYVDMLEFFQAIARVFSRPNGKLKRSPIVIADLLWQPFDIRFQDLLERMAFHQGVLKDELQWAGMENLRSIFEAGAKRADDARFDARRSTNLLENIQNTLSEETQRAFRTSIVAWLAPPSFKDNFEKAQDSREEGTAEWLFDEPKFKAWESSRVESITGHKCLSDAVLWIRGNPGWGKTVVAASTVDELESKRSESGGEPIVCYYFFNQQDPLKSSSTRLGAYRAIATQIFEKCHKLEEIHNIYALANDGSKPSASEHELRDLLEMVIPLLSNLYLVLDGIDECTDIAKLTSDIRRFCDISLVKIILFSRPHVAPLRRLLESERIITLSRTVMSEDIRVFLHHQIEVLRDYNCFSSDANLLSIEDEIVKRADGMFLWARLMICYLDSPALTKSERITTIFKTTPVGLQEMYARIFGQIRLMDDASQQLAASVFTWITYTQENLTVEGCSDAVYPAVGADDESEKKDYVDHAVIVDGLIALLDGDATPTRLEKFRYVIELLEKFLEFPLNIIVWIEAIYLFTKGSPIHSINSIPDLLWKFEEALLDPISFKAADHLSSFAFDLREIDHDWKETVVHAPHEIWNEVSSFNPSRFLAQNSGISVENLAPSRQDHQSKCMEPLFCISASNGDCSLIGKLTIWPSSIFNKLWRSKPTSYDEYWHQLFCGDDIDQQKYCGGWIAHHEIRTLDTVFLSAFGDEMLEIQVSLGDKPGSAYNRHLADHYHIRPLLFTGGWTATTFFNRARAGSFSDSRFAVFRDWDMEKYYGSFAVFRITCSSFGLETSLVKYQEFDGCINGDGLRICAIYLCKQEILLLDKDKLVFINLESGEEFFTNVSKSVGISNPEFSQCGKYYILHRDSCRPEIHPLPYDSPIVGTSEEQQSRGYPVTKRRKLENSIQRLFDGTVSKSADALRIMDSSFSIVDCQTKTFIGISPAYDDGPRRIELINQHVDRDEASSCTLVKIPQNTNIRNISTTLKMPDDDSRQLRIVLNPEAQSTYESDTPTASKHLPAVIDRDLARSYRSGPGPATPELAQALWSVET</sequence>
<proteinExistence type="predicted"/>
<dbReference type="SUPFAM" id="SSF52540">
    <property type="entry name" value="P-loop containing nucleoside triphosphate hydrolases"/>
    <property type="match status" value="1"/>
</dbReference>
<evidence type="ECO:0000259" key="3">
    <source>
        <dbReference type="Pfam" id="PF24883"/>
    </source>
</evidence>
<organism evidence="4 5">
    <name type="scientific">Zopfia rhizophila CBS 207.26</name>
    <dbReference type="NCBI Taxonomy" id="1314779"/>
    <lineage>
        <taxon>Eukaryota</taxon>
        <taxon>Fungi</taxon>
        <taxon>Dikarya</taxon>
        <taxon>Ascomycota</taxon>
        <taxon>Pezizomycotina</taxon>
        <taxon>Dothideomycetes</taxon>
        <taxon>Dothideomycetes incertae sedis</taxon>
        <taxon>Zopfiaceae</taxon>
        <taxon>Zopfia</taxon>
    </lineage>
</organism>
<dbReference type="PANTHER" id="PTHR10039">
    <property type="entry name" value="AMELOGENIN"/>
    <property type="match status" value="1"/>
</dbReference>
<dbReference type="InterPro" id="IPR056125">
    <property type="entry name" value="DUF7708"/>
</dbReference>